<accession>A0A815MUN7</accession>
<feature type="region of interest" description="Disordered" evidence="1">
    <location>
        <begin position="162"/>
        <end position="197"/>
    </location>
</feature>
<feature type="region of interest" description="Disordered" evidence="1">
    <location>
        <begin position="514"/>
        <end position="533"/>
    </location>
</feature>
<feature type="region of interest" description="Disordered" evidence="1">
    <location>
        <begin position="382"/>
        <end position="402"/>
    </location>
</feature>
<evidence type="ECO:0000256" key="1">
    <source>
        <dbReference type="SAM" id="MobiDB-lite"/>
    </source>
</evidence>
<evidence type="ECO:0000313" key="2">
    <source>
        <dbReference type="EMBL" id="CAF1427788.1"/>
    </source>
</evidence>
<proteinExistence type="predicted"/>
<dbReference type="InterPro" id="IPR036612">
    <property type="entry name" value="KH_dom_type_1_sf"/>
</dbReference>
<feature type="compositionally biased region" description="Basic and acidic residues" evidence="1">
    <location>
        <begin position="21"/>
        <end position="39"/>
    </location>
</feature>
<dbReference type="Proteomes" id="UP000663845">
    <property type="component" value="Unassembled WGS sequence"/>
</dbReference>
<protein>
    <submittedName>
        <fullName evidence="2">Uncharacterized protein</fullName>
    </submittedName>
</protein>
<reference evidence="2" key="1">
    <citation type="submission" date="2021-02" db="EMBL/GenBank/DDBJ databases">
        <authorList>
            <person name="Nowell W R."/>
        </authorList>
    </citation>
    <scope>NUCLEOTIDE SEQUENCE</scope>
</reference>
<dbReference type="GO" id="GO:0003723">
    <property type="term" value="F:RNA binding"/>
    <property type="evidence" value="ECO:0007669"/>
    <property type="project" value="InterPro"/>
</dbReference>
<feature type="region of interest" description="Disordered" evidence="1">
    <location>
        <begin position="1"/>
        <end position="45"/>
    </location>
</feature>
<sequence length="719" mass="83302">MSDQEQQLTDKIISPENLEVISKDDDNNEKRQETEKNPSEQRSTQRITMPQDVRYSIEQNDRDKLMEKYTNYQISDINACNIRFLIDSQQKKDLFGENDEENSNLQAFGKIFHVNIFSGYQNTSKHSYKIFGTEANVRKCLVEIMNRMFKQSNRSIQHDYNKTNDEEKLQIAEPSTRDSCITEETKPLGSTSKTTEEIEVSIENKNVDEDLSKNLASTCMITTNPDLSAVDEKETSNSSTRNINEEKSNINIEPEQLKFMQLQLNSQFTFILLISNQGQEVLKKNWNFFAESLQQRLNVVVTNPVKLQKFGDKQIQNELPINGESIENVTDAILQITAFINDILRVPVRPYKRKQTFFFKTKKWNCIINFIVAAQELTGHSSHQKNGSYQKQSPSSSYNNQHGRTFFNRNRNDIFEQVILIRHDCVSRIVGTRASNLKHIQAKCHLQDMIVGRQTNENGYVECILTAYQMRNLHFAIDTIRDFLRSEDDSAILVIEPNHDNNSLQKSPYLHELIPPNNPQSNEGTGFTIKPFNFDNNNAYPQPSYNFQNRPSFDFTHQATSASRKTDKRRGELHDQNKTPTESQNLQYENISSNSPRHKSKRSCPETKEIDCITDDGFWIQKQHYNALDDASKQLFDSLIDKLDKIRIAKEENVVRKQHRHVGKNRSNKSKVSNPSISYFNEDINHDEKNLPIKVDQLIDVNEEKENKQETSTTVVNQD</sequence>
<dbReference type="EMBL" id="CAJNOG010001274">
    <property type="protein sequence ID" value="CAF1427788.1"/>
    <property type="molecule type" value="Genomic_DNA"/>
</dbReference>
<gene>
    <name evidence="2" type="ORF">JYZ213_LOCUS39383</name>
</gene>
<feature type="region of interest" description="Disordered" evidence="1">
    <location>
        <begin position="558"/>
        <end position="603"/>
    </location>
</feature>
<comment type="caution">
    <text evidence="2">The sequence shown here is derived from an EMBL/GenBank/DDBJ whole genome shotgun (WGS) entry which is preliminary data.</text>
</comment>
<dbReference type="AlphaFoldDB" id="A0A815MUN7"/>
<evidence type="ECO:0000313" key="3">
    <source>
        <dbReference type="Proteomes" id="UP000663845"/>
    </source>
</evidence>
<name>A0A815MUN7_9BILA</name>
<organism evidence="2 3">
    <name type="scientific">Adineta steineri</name>
    <dbReference type="NCBI Taxonomy" id="433720"/>
    <lineage>
        <taxon>Eukaryota</taxon>
        <taxon>Metazoa</taxon>
        <taxon>Spiralia</taxon>
        <taxon>Gnathifera</taxon>
        <taxon>Rotifera</taxon>
        <taxon>Eurotatoria</taxon>
        <taxon>Bdelloidea</taxon>
        <taxon>Adinetida</taxon>
        <taxon>Adinetidae</taxon>
        <taxon>Adineta</taxon>
    </lineage>
</organism>
<dbReference type="SUPFAM" id="SSF54791">
    <property type="entry name" value="Eukaryotic type KH-domain (KH-domain type I)"/>
    <property type="match status" value="1"/>
</dbReference>
<feature type="compositionally biased region" description="Polar residues" evidence="1">
    <location>
        <begin position="578"/>
        <end position="595"/>
    </location>
</feature>